<feature type="domain" description="Autotransporter" evidence="2">
    <location>
        <begin position="340"/>
        <end position="619"/>
    </location>
</feature>
<keyword evidence="1" id="KW-0732">Signal</keyword>
<reference evidence="3 4" key="1">
    <citation type="submission" date="2014-11" db="EMBL/GenBank/DDBJ databases">
        <title>Pan-genome of Gallibacterium spp.</title>
        <authorList>
            <person name="Kudirkiene E."/>
            <person name="Bojesen A.M."/>
        </authorList>
    </citation>
    <scope>NUCLEOTIDE SEQUENCE [LARGE SCALE GENOMIC DNA]</scope>
    <source>
        <strain evidence="3 4">59/S3/89</strain>
    </source>
</reference>
<protein>
    <recommendedName>
        <fullName evidence="2">Autotransporter domain-containing protein</fullName>
    </recommendedName>
</protein>
<dbReference type="Pfam" id="PF03797">
    <property type="entry name" value="Autotransporter"/>
    <property type="match status" value="1"/>
</dbReference>
<proteinExistence type="predicted"/>
<accession>A0A1A7PR39</accession>
<evidence type="ECO:0000313" key="3">
    <source>
        <dbReference type="EMBL" id="OBX04514.1"/>
    </source>
</evidence>
<evidence type="ECO:0000259" key="2">
    <source>
        <dbReference type="PROSITE" id="PS51208"/>
    </source>
</evidence>
<evidence type="ECO:0000256" key="1">
    <source>
        <dbReference type="SAM" id="SignalP"/>
    </source>
</evidence>
<dbReference type="AlphaFoldDB" id="A0A1A7PR39"/>
<dbReference type="EMBL" id="JTJR01000025">
    <property type="protein sequence ID" value="OBX04514.1"/>
    <property type="molecule type" value="Genomic_DNA"/>
</dbReference>
<gene>
    <name evidence="3" type="ORF">QV06_06335</name>
</gene>
<sequence length="619" mass="68700">MKKVIGRLVKCYGLGMLGIISCYSYAATTISGGGGDSASPDQTGITSSGDSIAQNISFKINLYNRVNITSGTDINSVGDALISGDFKARAGNKIIFHNNLKVQNNAPGRIAVGRGIDIKNSFFAYPGEWIISAYVDADKGLKEMMNRTITVGENWYGTTGTIASLDEIPEYAADNNIWITLPNQQWDNGNKNDDGSVGTLTGMTINVSGKAYGYTRIRLPEDKLLGDIFDENGISKYSPPVVTVAQGSFVSPEDETLNNFAFYGKATVNAENKLVYLRLAPGTNTADNATAHYVWGWLYDNNSNSGSYTEDTASILFAPQLSQELAFSSIDRRHNRIGETDTREGNTWLRLLGQTTKLGSHQFRSKLSSVGIQIGHDLKKEKVDDENMRLGVVATYQAAKANFYDNFSINPLTLTPHFAKVGKDSINFYSLGFYRTKDRDWGYTDYVGQVYLAEHNLKSVNQTRDKLKAYGVSLSAEVGYNLYQRNAWLLQAQGQAIYQLNQTNLISNKEYQVSYHDDSQIRLRGGIRLEYSKFAKDRDSKLWLTADILKDLFPNNKVGMGTSQLSLNLPRTWLDIGIGGDWAVGKDLYLYSALHRELSWQSHLSRSNLKGNLGVKYLF</sequence>
<dbReference type="InterPro" id="IPR036709">
    <property type="entry name" value="Autotransporte_beta_dom_sf"/>
</dbReference>
<dbReference type="InterPro" id="IPR005546">
    <property type="entry name" value="Autotransporte_beta"/>
</dbReference>
<organism evidence="3 4">
    <name type="scientific">Gallibacterium genomosp. 3</name>
    <dbReference type="NCBI Taxonomy" id="505345"/>
    <lineage>
        <taxon>Bacteria</taxon>
        <taxon>Pseudomonadati</taxon>
        <taxon>Pseudomonadota</taxon>
        <taxon>Gammaproteobacteria</taxon>
        <taxon>Pasteurellales</taxon>
        <taxon>Pasteurellaceae</taxon>
        <taxon>Gallibacterium</taxon>
    </lineage>
</organism>
<comment type="caution">
    <text evidence="3">The sequence shown here is derived from an EMBL/GenBank/DDBJ whole genome shotgun (WGS) entry which is preliminary data.</text>
</comment>
<dbReference type="Proteomes" id="UP000092626">
    <property type="component" value="Unassembled WGS sequence"/>
</dbReference>
<dbReference type="Gene3D" id="2.40.128.130">
    <property type="entry name" value="Autotransporter beta-domain"/>
    <property type="match status" value="1"/>
</dbReference>
<feature type="chain" id="PRO_5008359302" description="Autotransporter domain-containing protein" evidence="1">
    <location>
        <begin position="27"/>
        <end position="619"/>
    </location>
</feature>
<dbReference type="PROSITE" id="PS51257">
    <property type="entry name" value="PROKAR_LIPOPROTEIN"/>
    <property type="match status" value="1"/>
</dbReference>
<dbReference type="SMART" id="SM00869">
    <property type="entry name" value="Autotransporter"/>
    <property type="match status" value="1"/>
</dbReference>
<dbReference type="STRING" id="505345.QV06_06335"/>
<name>A0A1A7PR39_9PAST</name>
<feature type="signal peptide" evidence="1">
    <location>
        <begin position="1"/>
        <end position="26"/>
    </location>
</feature>
<dbReference type="RefSeq" id="WP_065237401.1">
    <property type="nucleotide sequence ID" value="NZ_JTJR01000025.1"/>
</dbReference>
<dbReference type="SUPFAM" id="SSF103515">
    <property type="entry name" value="Autotransporter"/>
    <property type="match status" value="1"/>
</dbReference>
<dbReference type="PROSITE" id="PS51208">
    <property type="entry name" value="AUTOTRANSPORTER"/>
    <property type="match status" value="1"/>
</dbReference>
<evidence type="ECO:0000313" key="4">
    <source>
        <dbReference type="Proteomes" id="UP000092626"/>
    </source>
</evidence>